<evidence type="ECO:0000259" key="5">
    <source>
        <dbReference type="PROSITE" id="PS51459"/>
    </source>
</evidence>
<feature type="binding site" evidence="4">
    <location>
        <begin position="41"/>
        <end position="48"/>
    </location>
    <ligand>
        <name>ATP</name>
        <dbReference type="ChEBI" id="CHEBI:30616"/>
    </ligand>
</feature>
<evidence type="ECO:0000256" key="1">
    <source>
        <dbReference type="ARBA" id="ARBA00023015"/>
    </source>
</evidence>
<feature type="domain" description="Fido" evidence="5">
    <location>
        <begin position="1"/>
        <end position="107"/>
    </location>
</feature>
<keyword evidence="2" id="KW-0804">Transcription</keyword>
<keyword evidence="1" id="KW-0805">Transcription regulation</keyword>
<dbReference type="InterPro" id="IPR036388">
    <property type="entry name" value="WH-like_DNA-bd_sf"/>
</dbReference>
<dbReference type="GO" id="GO:0003700">
    <property type="term" value="F:DNA-binding transcription factor activity"/>
    <property type="evidence" value="ECO:0007669"/>
    <property type="project" value="InterPro"/>
</dbReference>
<comment type="caution">
    <text evidence="6">The sequence shown here is derived from an EMBL/GenBank/DDBJ whole genome shotgun (WGS) entry which is preliminary data.</text>
</comment>
<dbReference type="GO" id="GO:0005524">
    <property type="term" value="F:ATP binding"/>
    <property type="evidence" value="ECO:0007669"/>
    <property type="project" value="UniProtKB-KW"/>
</dbReference>
<dbReference type="SUPFAM" id="SSF46785">
    <property type="entry name" value="Winged helix' DNA-binding domain"/>
    <property type="match status" value="1"/>
</dbReference>
<dbReference type="SUPFAM" id="SSF140931">
    <property type="entry name" value="Fic-like"/>
    <property type="match status" value="1"/>
</dbReference>
<reference evidence="7" key="1">
    <citation type="submission" date="2017-09" db="EMBL/GenBank/DDBJ databases">
        <title>Depth-based differentiation of microbial function through sediment-hosted aquifers and enrichment of novel symbionts in the deep terrestrial subsurface.</title>
        <authorList>
            <person name="Probst A.J."/>
            <person name="Ladd B."/>
            <person name="Jarett J.K."/>
            <person name="Geller-Mcgrath D.E."/>
            <person name="Sieber C.M.K."/>
            <person name="Emerson J.B."/>
            <person name="Anantharaman K."/>
            <person name="Thomas B.C."/>
            <person name="Malmstrom R."/>
            <person name="Stieglmeier M."/>
            <person name="Klingl A."/>
            <person name="Woyke T."/>
            <person name="Ryan C.M."/>
            <person name="Banfield J.F."/>
        </authorList>
    </citation>
    <scope>NUCLEOTIDE SEQUENCE [LARGE SCALE GENOMIC DNA]</scope>
</reference>
<proteinExistence type="predicted"/>
<dbReference type="Proteomes" id="UP000230822">
    <property type="component" value="Unassembled WGS sequence"/>
</dbReference>
<dbReference type="Gene3D" id="1.10.3290.10">
    <property type="entry name" value="Fido-like domain"/>
    <property type="match status" value="1"/>
</dbReference>
<feature type="non-terminal residue" evidence="6">
    <location>
        <position position="1"/>
    </location>
</feature>
<dbReference type="InterPro" id="IPR001034">
    <property type="entry name" value="DeoR_HTH"/>
</dbReference>
<accession>A0A2M7IBR9</accession>
<dbReference type="AlphaFoldDB" id="A0A2M7IBR9"/>
<dbReference type="InterPro" id="IPR036390">
    <property type="entry name" value="WH_DNA-bd_sf"/>
</dbReference>
<organism evidence="6 7">
    <name type="scientific">Candidatus Roizmanbacteria bacterium CG_4_8_14_3_um_filter_34_9</name>
    <dbReference type="NCBI Taxonomy" id="1974832"/>
    <lineage>
        <taxon>Bacteria</taxon>
        <taxon>Candidatus Roizmaniibacteriota</taxon>
    </lineage>
</organism>
<feature type="active site" evidence="3">
    <location>
        <position position="37"/>
    </location>
</feature>
<dbReference type="Pfam" id="PF08220">
    <property type="entry name" value="HTH_DeoR"/>
    <property type="match status" value="1"/>
</dbReference>
<keyword evidence="4" id="KW-0547">Nucleotide-binding</keyword>
<protein>
    <recommendedName>
        <fullName evidence="5">Fido domain-containing protein</fullName>
    </recommendedName>
</protein>
<dbReference type="PANTHER" id="PTHR13504:SF38">
    <property type="entry name" value="FIDO DOMAIN-CONTAINING PROTEIN"/>
    <property type="match status" value="1"/>
</dbReference>
<dbReference type="PANTHER" id="PTHR13504">
    <property type="entry name" value="FIDO DOMAIN-CONTAINING PROTEIN DDB_G0283145"/>
    <property type="match status" value="1"/>
</dbReference>
<dbReference type="Gene3D" id="1.10.10.10">
    <property type="entry name" value="Winged helix-like DNA-binding domain superfamily/Winged helix DNA-binding domain"/>
    <property type="match status" value="1"/>
</dbReference>
<sequence length="193" mass="22707">EVPNLINDLLDFINTNKQKIDPLIIAGIFHKQLVIIHPFTDGNGRTTRLLTKILMVAMGLNTFNLFSFENYYNQNVSRYFTMVGVKGNYYEVYKNIDFTEWLEYFTDGIIDELLRVENILPNININPQTRLLPYHQKILKYIQENGFITDDDYSKLTDRAKATRRLDLNKLISLKLIERIGKGKQTHYKLKEK</sequence>
<dbReference type="InterPro" id="IPR003812">
    <property type="entry name" value="Fido"/>
</dbReference>
<evidence type="ECO:0000256" key="2">
    <source>
        <dbReference type="ARBA" id="ARBA00023163"/>
    </source>
</evidence>
<evidence type="ECO:0000256" key="3">
    <source>
        <dbReference type="PIRSR" id="PIRSR640198-1"/>
    </source>
</evidence>
<name>A0A2M7IBR9_9BACT</name>
<evidence type="ECO:0000313" key="6">
    <source>
        <dbReference type="EMBL" id="PIW73054.1"/>
    </source>
</evidence>
<keyword evidence="4" id="KW-0067">ATP-binding</keyword>
<dbReference type="EMBL" id="PFGU01000096">
    <property type="protein sequence ID" value="PIW73054.1"/>
    <property type="molecule type" value="Genomic_DNA"/>
</dbReference>
<dbReference type="InterPro" id="IPR036597">
    <property type="entry name" value="Fido-like_dom_sf"/>
</dbReference>
<evidence type="ECO:0000256" key="4">
    <source>
        <dbReference type="PIRSR" id="PIRSR640198-2"/>
    </source>
</evidence>
<dbReference type="InterPro" id="IPR040198">
    <property type="entry name" value="Fido_containing"/>
</dbReference>
<evidence type="ECO:0000313" key="7">
    <source>
        <dbReference type="Proteomes" id="UP000230822"/>
    </source>
</evidence>
<dbReference type="Pfam" id="PF02661">
    <property type="entry name" value="Fic"/>
    <property type="match status" value="1"/>
</dbReference>
<gene>
    <name evidence="6" type="ORF">CO005_03535</name>
</gene>
<dbReference type="PROSITE" id="PS51459">
    <property type="entry name" value="FIDO"/>
    <property type="match status" value="1"/>
</dbReference>